<dbReference type="EMBL" id="CP000538">
    <property type="protein sequence ID" value="EAQ72441.1"/>
    <property type="molecule type" value="Genomic_DNA"/>
</dbReference>
<accession>A0A0H3PHM8</accession>
<dbReference type="RefSeq" id="WP_002855032.1">
    <property type="nucleotide sequence ID" value="NC_008787.1"/>
</dbReference>
<proteinExistence type="predicted"/>
<protein>
    <recommendedName>
        <fullName evidence="4">Periplasmic protein</fullName>
    </recommendedName>
</protein>
<keyword evidence="1" id="KW-0812">Transmembrane</keyword>
<reference evidence="3" key="1">
    <citation type="submission" date="2006-12" db="EMBL/GenBank/DDBJ databases">
        <authorList>
            <person name="Fouts D.E."/>
            <person name="Nelson K.E."/>
            <person name="Sebastian Y."/>
        </authorList>
    </citation>
    <scope>NUCLEOTIDE SEQUENCE [LARGE SCALE GENOMIC DNA]</scope>
    <source>
        <strain evidence="3">81-176</strain>
    </source>
</reference>
<evidence type="ECO:0000313" key="3">
    <source>
        <dbReference type="Proteomes" id="UP000000646"/>
    </source>
</evidence>
<dbReference type="AlphaFoldDB" id="A0A0H3PHM8"/>
<feature type="transmembrane region" description="Helical" evidence="1">
    <location>
        <begin position="17"/>
        <end position="35"/>
    </location>
</feature>
<dbReference type="InterPro" id="IPR014717">
    <property type="entry name" value="Transl_elong_EF1B/ribsomal_bS6"/>
</dbReference>
<evidence type="ECO:0000313" key="2">
    <source>
        <dbReference type="EMBL" id="EAQ72441.1"/>
    </source>
</evidence>
<gene>
    <name evidence="2" type="ordered locus">CJJ81176_0686</name>
</gene>
<keyword evidence="1" id="KW-0472">Membrane</keyword>
<dbReference type="HOGENOM" id="CLU_1479467_0_0_7"/>
<sequence length="182" mass="21832">MNKIEVFLQNLNPREKFLFISFICLCALFLAFKIHDHFLEDIFQKTLVEHNYLALNEAKIENSHLKEIETKLTKQIKTEEEKLKYYKEKLHLFSYDKDFFNKKINNLSKNLTINEIKFSQENKNFIHYNYVSLSLNGNFKDLLNFIQNLENLPIALKIDKIKLYNTQGLKLKLDLMFKFVNL</sequence>
<dbReference type="Proteomes" id="UP000000646">
    <property type="component" value="Chromosome"/>
</dbReference>
<dbReference type="eggNOG" id="ENOG50319RW">
    <property type="taxonomic scope" value="Bacteria"/>
</dbReference>
<name>A0A0H3PHM8_CAMJJ</name>
<evidence type="ECO:0008006" key="4">
    <source>
        <dbReference type="Google" id="ProtNLM"/>
    </source>
</evidence>
<evidence type="ECO:0000256" key="1">
    <source>
        <dbReference type="SAM" id="Phobius"/>
    </source>
</evidence>
<dbReference type="KEGG" id="cjj:CJJ81176_0686"/>
<dbReference type="Gene3D" id="3.30.70.60">
    <property type="match status" value="1"/>
</dbReference>
<organism evidence="2 3">
    <name type="scientific">Campylobacter jejuni subsp. jejuni serotype O:23/36 (strain 81-176)</name>
    <dbReference type="NCBI Taxonomy" id="354242"/>
    <lineage>
        <taxon>Bacteria</taxon>
        <taxon>Pseudomonadati</taxon>
        <taxon>Campylobacterota</taxon>
        <taxon>Epsilonproteobacteria</taxon>
        <taxon>Campylobacterales</taxon>
        <taxon>Campylobacteraceae</taxon>
        <taxon>Campylobacter</taxon>
    </lineage>
</organism>
<keyword evidence="1" id="KW-1133">Transmembrane helix</keyword>